<name>A0AAN7B732_9PEZI</name>
<reference evidence="2" key="1">
    <citation type="journal article" date="2023" name="Mol. Phylogenet. Evol.">
        <title>Genome-scale phylogeny and comparative genomics of the fungal order Sordariales.</title>
        <authorList>
            <person name="Hensen N."/>
            <person name="Bonometti L."/>
            <person name="Westerberg I."/>
            <person name="Brannstrom I.O."/>
            <person name="Guillou S."/>
            <person name="Cros-Aarteil S."/>
            <person name="Calhoun S."/>
            <person name="Haridas S."/>
            <person name="Kuo A."/>
            <person name="Mondo S."/>
            <person name="Pangilinan J."/>
            <person name="Riley R."/>
            <person name="LaButti K."/>
            <person name="Andreopoulos B."/>
            <person name="Lipzen A."/>
            <person name="Chen C."/>
            <person name="Yan M."/>
            <person name="Daum C."/>
            <person name="Ng V."/>
            <person name="Clum A."/>
            <person name="Steindorff A."/>
            <person name="Ohm R.A."/>
            <person name="Martin F."/>
            <person name="Silar P."/>
            <person name="Natvig D.O."/>
            <person name="Lalanne C."/>
            <person name="Gautier V."/>
            <person name="Ament-Velasquez S.L."/>
            <person name="Kruys A."/>
            <person name="Hutchinson M.I."/>
            <person name="Powell A.J."/>
            <person name="Barry K."/>
            <person name="Miller A.N."/>
            <person name="Grigoriev I.V."/>
            <person name="Debuchy R."/>
            <person name="Gladieux P."/>
            <person name="Hiltunen Thoren M."/>
            <person name="Johannesson H."/>
        </authorList>
    </citation>
    <scope>NUCLEOTIDE SEQUENCE</scope>
    <source>
        <strain evidence="2">PSN293</strain>
    </source>
</reference>
<feature type="region of interest" description="Disordered" evidence="1">
    <location>
        <begin position="103"/>
        <end position="169"/>
    </location>
</feature>
<proteinExistence type="predicted"/>
<accession>A0AAN7B732</accession>
<reference evidence="2" key="2">
    <citation type="submission" date="2023-05" db="EMBL/GenBank/DDBJ databases">
        <authorList>
            <consortium name="Lawrence Berkeley National Laboratory"/>
            <person name="Steindorff A."/>
            <person name="Hensen N."/>
            <person name="Bonometti L."/>
            <person name="Westerberg I."/>
            <person name="Brannstrom I.O."/>
            <person name="Guillou S."/>
            <person name="Cros-Aarteil S."/>
            <person name="Calhoun S."/>
            <person name="Haridas S."/>
            <person name="Kuo A."/>
            <person name="Mondo S."/>
            <person name="Pangilinan J."/>
            <person name="Riley R."/>
            <person name="Labutti K."/>
            <person name="Andreopoulos B."/>
            <person name="Lipzen A."/>
            <person name="Chen C."/>
            <person name="Yanf M."/>
            <person name="Daum C."/>
            <person name="Ng V."/>
            <person name="Clum A."/>
            <person name="Ohm R."/>
            <person name="Martin F."/>
            <person name="Silar P."/>
            <person name="Natvig D."/>
            <person name="Lalanne C."/>
            <person name="Gautier V."/>
            <person name="Ament-Velasquez S.L."/>
            <person name="Kruys A."/>
            <person name="Hutchinson M.I."/>
            <person name="Powell A.J."/>
            <person name="Barry K."/>
            <person name="Miller A.N."/>
            <person name="Grigoriev I.V."/>
            <person name="Debuchy R."/>
            <person name="Gladieux P."/>
            <person name="Thoren M.H."/>
            <person name="Johannesson H."/>
        </authorList>
    </citation>
    <scope>NUCLEOTIDE SEQUENCE</scope>
    <source>
        <strain evidence="2">PSN293</strain>
    </source>
</reference>
<keyword evidence="3" id="KW-1185">Reference proteome</keyword>
<organism evidence="2 3">
    <name type="scientific">Rhypophila decipiens</name>
    <dbReference type="NCBI Taxonomy" id="261697"/>
    <lineage>
        <taxon>Eukaryota</taxon>
        <taxon>Fungi</taxon>
        <taxon>Dikarya</taxon>
        <taxon>Ascomycota</taxon>
        <taxon>Pezizomycotina</taxon>
        <taxon>Sordariomycetes</taxon>
        <taxon>Sordariomycetidae</taxon>
        <taxon>Sordariales</taxon>
        <taxon>Naviculisporaceae</taxon>
        <taxon>Rhypophila</taxon>
    </lineage>
</organism>
<comment type="caution">
    <text evidence="2">The sequence shown here is derived from an EMBL/GenBank/DDBJ whole genome shotgun (WGS) entry which is preliminary data.</text>
</comment>
<protein>
    <submittedName>
        <fullName evidence="2">Uncharacterized protein</fullName>
    </submittedName>
</protein>
<sequence>MGYEYSNIDEITMRQLREDIHAYHHDRNWCEESLLLDDITPAEARTYQLRILDLSHQIRHCLHRIETIEFKNRRTYAAPLRMPQYGSFNTAQRAVAGREQTNGYATPAHDNRGLLTNGTSAQAGTSNGQASAENGLKRPRSPGPRPSTADRSPENAHKRQKLTNQIPVDPIEFDQDADLEAVKAKGPIMAIQRLGFWKCHLCVTPKYLLAPVGKSPAAPTKWALKDISKMITHFCVMHEEQTVSDRLSELGAAFELNRGPLLYWLKTTKGARVNTENGNIDGHGSIDDIIETLKAGRMPAALQRFSNSAKKMRLEPREV</sequence>
<dbReference type="EMBL" id="MU858172">
    <property type="protein sequence ID" value="KAK4210520.1"/>
    <property type="molecule type" value="Genomic_DNA"/>
</dbReference>
<evidence type="ECO:0000313" key="3">
    <source>
        <dbReference type="Proteomes" id="UP001301769"/>
    </source>
</evidence>
<dbReference type="Proteomes" id="UP001301769">
    <property type="component" value="Unassembled WGS sequence"/>
</dbReference>
<evidence type="ECO:0000256" key="1">
    <source>
        <dbReference type="SAM" id="MobiDB-lite"/>
    </source>
</evidence>
<feature type="compositionally biased region" description="Polar residues" evidence="1">
    <location>
        <begin position="114"/>
        <end position="132"/>
    </location>
</feature>
<evidence type="ECO:0000313" key="2">
    <source>
        <dbReference type="EMBL" id="KAK4210520.1"/>
    </source>
</evidence>
<gene>
    <name evidence="2" type="ORF">QBC37DRAFT_292278</name>
</gene>
<dbReference type="AlphaFoldDB" id="A0AAN7B732"/>